<evidence type="ECO:0000313" key="1">
    <source>
        <dbReference type="EMBL" id="RIB16978.1"/>
    </source>
</evidence>
<reference evidence="1 2" key="1">
    <citation type="submission" date="2018-06" db="EMBL/GenBank/DDBJ databases">
        <title>Comparative genomics reveals the genomic features of Rhizophagus irregularis, R. cerebriforme, R. diaphanum and Gigaspora rosea, and their symbiotic lifestyle signature.</title>
        <authorList>
            <person name="Morin E."/>
            <person name="San Clemente H."/>
            <person name="Chen E.C.H."/>
            <person name="De La Providencia I."/>
            <person name="Hainaut M."/>
            <person name="Kuo A."/>
            <person name="Kohler A."/>
            <person name="Murat C."/>
            <person name="Tang N."/>
            <person name="Roy S."/>
            <person name="Loubradou J."/>
            <person name="Henrissat B."/>
            <person name="Grigoriev I.V."/>
            <person name="Corradi N."/>
            <person name="Roux C."/>
            <person name="Martin F.M."/>
        </authorList>
    </citation>
    <scope>NUCLEOTIDE SEQUENCE [LARGE SCALE GENOMIC DNA]</scope>
    <source>
        <strain evidence="1 2">DAOM 194757</strain>
    </source>
</reference>
<protein>
    <submittedName>
        <fullName evidence="1">Uncharacterized protein</fullName>
    </submittedName>
</protein>
<dbReference type="EMBL" id="QKWP01000639">
    <property type="protein sequence ID" value="RIB16978.1"/>
    <property type="molecule type" value="Genomic_DNA"/>
</dbReference>
<keyword evidence="2" id="KW-1185">Reference proteome</keyword>
<dbReference type="Proteomes" id="UP000266673">
    <property type="component" value="Unassembled WGS sequence"/>
</dbReference>
<organism evidence="1 2">
    <name type="scientific">Gigaspora rosea</name>
    <dbReference type="NCBI Taxonomy" id="44941"/>
    <lineage>
        <taxon>Eukaryota</taxon>
        <taxon>Fungi</taxon>
        <taxon>Fungi incertae sedis</taxon>
        <taxon>Mucoromycota</taxon>
        <taxon>Glomeromycotina</taxon>
        <taxon>Glomeromycetes</taxon>
        <taxon>Diversisporales</taxon>
        <taxon>Gigasporaceae</taxon>
        <taxon>Gigaspora</taxon>
    </lineage>
</organism>
<accession>A0A397V5R6</accession>
<sequence>MLYNPDDYGILSLSNVLKYIHDLTDIYNYPYVSESERPPITGREIDMPIISVVDV</sequence>
<dbReference type="AlphaFoldDB" id="A0A397V5R6"/>
<comment type="caution">
    <text evidence="1">The sequence shown here is derived from an EMBL/GenBank/DDBJ whole genome shotgun (WGS) entry which is preliminary data.</text>
</comment>
<name>A0A397V5R6_9GLOM</name>
<evidence type="ECO:0000313" key="2">
    <source>
        <dbReference type="Proteomes" id="UP000266673"/>
    </source>
</evidence>
<gene>
    <name evidence="1" type="ORF">C2G38_2188584</name>
</gene>
<proteinExistence type="predicted"/>